<keyword evidence="2" id="KW-0812">Transmembrane</keyword>
<reference evidence="3" key="1">
    <citation type="submission" date="2013-05" db="EMBL/GenBank/DDBJ databases">
        <authorList>
            <person name="Yim A.K.Y."/>
            <person name="Chan T.F."/>
            <person name="Ji K.M."/>
            <person name="Liu X.Y."/>
            <person name="Zhou J.W."/>
            <person name="Li R.Q."/>
            <person name="Yang K.Y."/>
            <person name="Li J."/>
            <person name="Li M."/>
            <person name="Law P.T.W."/>
            <person name="Wu Y.L."/>
            <person name="Cai Z.L."/>
            <person name="Qin H."/>
            <person name="Bao Y."/>
            <person name="Leung R.K.K."/>
            <person name="Ng P.K.S."/>
            <person name="Zou J."/>
            <person name="Zhong X.J."/>
            <person name="Ran P.X."/>
            <person name="Zhong N.S."/>
            <person name="Liu Z.G."/>
            <person name="Tsui S.K.W."/>
        </authorList>
    </citation>
    <scope>NUCLEOTIDE SEQUENCE</scope>
    <source>
        <strain evidence="3">Derf</strain>
        <tissue evidence="3">Whole organism</tissue>
    </source>
</reference>
<keyword evidence="2" id="KW-0472">Membrane</keyword>
<sequence>FFTYLQIIKAPSCNFFLNVFISILVILPLCLLNIFFCLIQIVSIIIIIIMYRKKHKSNAQTSKTITNNKFSLQVINSDSSISNNNNNHNQNQNPGPSSSSSSSTMKPDLDFSHNDFIRNSTMTTAATTTTSGKRKSIFHDFDLSDISFDSSFKSFSKTSTVIGELVTNEEKEKGKEEEEKSLINLDDIDFDDNNFDDDEIDNDIVSFLSLHDDINKSHHTDVDNNPNNNNSNNCHFVTDADKDEMMKLVKNNLIKSPCNKQPNIENDDYSQLLDDDDDDVYDFDYDLDDIDMDDIDEMIEKIKNNDNQKQIDQKEEEEKDSFDFKKANGKQCEKPSEICYKRARSLFFDIEILLMKEIAFYKKYGHEPNHQI</sequence>
<feature type="non-terminal residue" evidence="3">
    <location>
        <position position="1"/>
    </location>
</feature>
<gene>
    <name evidence="3" type="ORF">DERF_008686</name>
</gene>
<evidence type="ECO:0000256" key="2">
    <source>
        <dbReference type="SAM" id="Phobius"/>
    </source>
</evidence>
<evidence type="ECO:0000313" key="4">
    <source>
        <dbReference type="Proteomes" id="UP000790347"/>
    </source>
</evidence>
<proteinExistence type="predicted"/>
<dbReference type="AlphaFoldDB" id="A0A922I1G2"/>
<keyword evidence="4" id="KW-1185">Reference proteome</keyword>
<comment type="caution">
    <text evidence="3">The sequence shown here is derived from an EMBL/GenBank/DDBJ whole genome shotgun (WGS) entry which is preliminary data.</text>
</comment>
<dbReference type="EMBL" id="ASGP02000003">
    <property type="protein sequence ID" value="KAH9518088.1"/>
    <property type="molecule type" value="Genomic_DNA"/>
</dbReference>
<protein>
    <submittedName>
        <fullName evidence="3">Uncharacterized protein</fullName>
    </submittedName>
</protein>
<feature type="region of interest" description="Disordered" evidence="1">
    <location>
        <begin position="308"/>
        <end position="328"/>
    </location>
</feature>
<accession>A0A922I1G2</accession>
<reference evidence="3" key="2">
    <citation type="journal article" date="2022" name="Res Sq">
        <title>Comparative Genomics Reveals Insights into the Divergent Evolution of Astigmatic Mites and Household Pest Adaptations.</title>
        <authorList>
            <person name="Xiong Q."/>
            <person name="Wan A.T.-Y."/>
            <person name="Liu X.-Y."/>
            <person name="Fung C.S.-H."/>
            <person name="Xiao X."/>
            <person name="Malainual N."/>
            <person name="Hou J."/>
            <person name="Wang L."/>
            <person name="Wang M."/>
            <person name="Yang K."/>
            <person name="Cui Y."/>
            <person name="Leung E."/>
            <person name="Nong W."/>
            <person name="Shin S.-K."/>
            <person name="Au S."/>
            <person name="Jeong K.Y."/>
            <person name="Chew F.T."/>
            <person name="Hui J."/>
            <person name="Leung T.F."/>
            <person name="Tungtrongchitr A."/>
            <person name="Zhong N."/>
            <person name="Liu Z."/>
            <person name="Tsui S."/>
        </authorList>
    </citation>
    <scope>NUCLEOTIDE SEQUENCE</scope>
    <source>
        <strain evidence="3">Derf</strain>
        <tissue evidence="3">Whole organism</tissue>
    </source>
</reference>
<feature type="region of interest" description="Disordered" evidence="1">
    <location>
        <begin position="81"/>
        <end position="105"/>
    </location>
</feature>
<feature type="compositionally biased region" description="Low complexity" evidence="1">
    <location>
        <begin position="81"/>
        <end position="103"/>
    </location>
</feature>
<name>A0A922I1G2_DERFA</name>
<evidence type="ECO:0000313" key="3">
    <source>
        <dbReference type="EMBL" id="KAH9518088.1"/>
    </source>
</evidence>
<keyword evidence="2" id="KW-1133">Transmembrane helix</keyword>
<dbReference type="Proteomes" id="UP000790347">
    <property type="component" value="Unassembled WGS sequence"/>
</dbReference>
<feature type="transmembrane region" description="Helical" evidence="2">
    <location>
        <begin position="20"/>
        <end position="51"/>
    </location>
</feature>
<organism evidence="3 4">
    <name type="scientific">Dermatophagoides farinae</name>
    <name type="common">American house dust mite</name>
    <dbReference type="NCBI Taxonomy" id="6954"/>
    <lineage>
        <taxon>Eukaryota</taxon>
        <taxon>Metazoa</taxon>
        <taxon>Ecdysozoa</taxon>
        <taxon>Arthropoda</taxon>
        <taxon>Chelicerata</taxon>
        <taxon>Arachnida</taxon>
        <taxon>Acari</taxon>
        <taxon>Acariformes</taxon>
        <taxon>Sarcoptiformes</taxon>
        <taxon>Astigmata</taxon>
        <taxon>Psoroptidia</taxon>
        <taxon>Analgoidea</taxon>
        <taxon>Pyroglyphidae</taxon>
        <taxon>Dermatophagoidinae</taxon>
        <taxon>Dermatophagoides</taxon>
    </lineage>
</organism>
<evidence type="ECO:0000256" key="1">
    <source>
        <dbReference type="SAM" id="MobiDB-lite"/>
    </source>
</evidence>